<evidence type="ECO:0000256" key="2">
    <source>
        <dbReference type="ARBA" id="ARBA00022898"/>
    </source>
</evidence>
<comment type="caution">
    <text evidence="4">The sequence shown here is derived from an EMBL/GenBank/DDBJ whole genome shotgun (WGS) entry which is preliminary data.</text>
</comment>
<dbReference type="PANTHER" id="PTHR43510:SF1">
    <property type="entry name" value="AMINOTRANSFERASE FUNCTION, HYPOTHETICAL (EUROFUNG)"/>
    <property type="match status" value="1"/>
</dbReference>
<dbReference type="Gene3D" id="3.40.640.10">
    <property type="entry name" value="Type I PLP-dependent aspartate aminotransferase-like (Major domain)"/>
    <property type="match status" value="1"/>
</dbReference>
<sequence>MEQIDSFELPKWIERHKSATSLMLAGSAAPSLSIKDLIQISGDNQKTSWNLSLDSVKLALGPANGSEALRIQIAGLYSDVITADQLLATNGTTGANSLVMQSLLRSGDHVIAMYPSYTQLLSVPRAIPGVELSFWELDTDNQMHANVRFLESLIKPNTRMIVLNNPNNPLGTILSLGAQREIAALAHSHGLVLMVDEIFRPLFHDAGVDCPPSFVELSEDYQNIVVTGSLSKAWGLPGARVGWIATRNPTFLAQCAEMGLYSFMALSTLDEAVATEALSDRCRSRILKKHLELARTNIGLLGDFVDQNQQVCSWTRPIAGATAFIRFYNCGAFVDDVDFCLKLLERHGVLTAPGSLCFGLRDAQDFRGFVRFHLTVQQEVMQSALKELSDFVTYYCYKKQRSAG</sequence>
<evidence type="ECO:0000313" key="4">
    <source>
        <dbReference type="EMBL" id="OQE14113.1"/>
    </source>
</evidence>
<dbReference type="Gene3D" id="3.90.1150.10">
    <property type="entry name" value="Aspartate Aminotransferase, domain 1"/>
    <property type="match status" value="1"/>
</dbReference>
<name>A0A1V6SKL5_9EURO</name>
<dbReference type="PRINTS" id="PR00753">
    <property type="entry name" value="ACCSYNTHASE"/>
</dbReference>
<dbReference type="InterPro" id="IPR004838">
    <property type="entry name" value="NHTrfase_class1_PyrdxlP-BS"/>
</dbReference>
<evidence type="ECO:0000259" key="3">
    <source>
        <dbReference type="Pfam" id="PF00155"/>
    </source>
</evidence>
<dbReference type="InterPro" id="IPR015421">
    <property type="entry name" value="PyrdxlP-dep_Trfase_major"/>
</dbReference>
<dbReference type="InterPro" id="IPR015424">
    <property type="entry name" value="PyrdxlP-dep_Trfase"/>
</dbReference>
<dbReference type="GO" id="GO:0030170">
    <property type="term" value="F:pyridoxal phosphate binding"/>
    <property type="evidence" value="ECO:0007669"/>
    <property type="project" value="InterPro"/>
</dbReference>
<dbReference type="CDD" id="cd00609">
    <property type="entry name" value="AAT_like"/>
    <property type="match status" value="1"/>
</dbReference>
<dbReference type="PROSITE" id="PS00105">
    <property type="entry name" value="AA_TRANSFER_CLASS_1"/>
    <property type="match status" value="1"/>
</dbReference>
<evidence type="ECO:0000313" key="5">
    <source>
        <dbReference type="Proteomes" id="UP000191285"/>
    </source>
</evidence>
<proteinExistence type="inferred from homology"/>
<accession>A0A1V6SKL5</accession>
<protein>
    <recommendedName>
        <fullName evidence="3">Aminotransferase class I/classII large domain-containing protein</fullName>
    </recommendedName>
</protein>
<feature type="domain" description="Aminotransferase class I/classII large" evidence="3">
    <location>
        <begin position="60"/>
        <end position="387"/>
    </location>
</feature>
<dbReference type="Proteomes" id="UP000191285">
    <property type="component" value="Unassembled WGS sequence"/>
</dbReference>
<reference evidence="5" key="1">
    <citation type="journal article" date="2017" name="Nat. Microbiol.">
        <title>Global analysis of biosynthetic gene clusters reveals vast potential of secondary metabolite production in Penicillium species.</title>
        <authorList>
            <person name="Nielsen J.C."/>
            <person name="Grijseels S."/>
            <person name="Prigent S."/>
            <person name="Ji B."/>
            <person name="Dainat J."/>
            <person name="Nielsen K.F."/>
            <person name="Frisvad J.C."/>
            <person name="Workman M."/>
            <person name="Nielsen J."/>
        </authorList>
    </citation>
    <scope>NUCLEOTIDE SEQUENCE [LARGE SCALE GENOMIC DNA]</scope>
    <source>
        <strain evidence="5">IBT 24891</strain>
    </source>
</reference>
<keyword evidence="2" id="KW-0663">Pyridoxal phosphate</keyword>
<dbReference type="PANTHER" id="PTHR43510">
    <property type="entry name" value="AMINOTRANSFERASE FUNCTION, HYPOTHETICAL (EUROFUNG)"/>
    <property type="match status" value="1"/>
</dbReference>
<dbReference type="Pfam" id="PF00155">
    <property type="entry name" value="Aminotran_1_2"/>
    <property type="match status" value="1"/>
</dbReference>
<dbReference type="AlphaFoldDB" id="A0A1V6SKL5"/>
<dbReference type="EMBL" id="MLKD01000038">
    <property type="protein sequence ID" value="OQE14113.1"/>
    <property type="molecule type" value="Genomic_DNA"/>
</dbReference>
<gene>
    <name evidence="4" type="ORF">PENSTE_c038G02057</name>
</gene>
<evidence type="ECO:0000256" key="1">
    <source>
        <dbReference type="ARBA" id="ARBA00007441"/>
    </source>
</evidence>
<organism evidence="4 5">
    <name type="scientific">Penicillium steckii</name>
    <dbReference type="NCBI Taxonomy" id="303698"/>
    <lineage>
        <taxon>Eukaryota</taxon>
        <taxon>Fungi</taxon>
        <taxon>Dikarya</taxon>
        <taxon>Ascomycota</taxon>
        <taxon>Pezizomycotina</taxon>
        <taxon>Eurotiomycetes</taxon>
        <taxon>Eurotiomycetidae</taxon>
        <taxon>Eurotiales</taxon>
        <taxon>Aspergillaceae</taxon>
        <taxon>Penicillium</taxon>
    </lineage>
</organism>
<keyword evidence="5" id="KW-1185">Reference proteome</keyword>
<dbReference type="GO" id="GO:0003824">
    <property type="term" value="F:catalytic activity"/>
    <property type="evidence" value="ECO:0007669"/>
    <property type="project" value="InterPro"/>
</dbReference>
<comment type="similarity">
    <text evidence="1">Belongs to the class-I pyridoxal-phosphate-dependent aminotransferase family.</text>
</comment>
<dbReference type="STRING" id="303698.A0A1V6SKL5"/>
<dbReference type="InterPro" id="IPR004839">
    <property type="entry name" value="Aminotransferase_I/II_large"/>
</dbReference>
<dbReference type="OrthoDB" id="7042322at2759"/>
<dbReference type="InterPro" id="IPR015422">
    <property type="entry name" value="PyrdxlP-dep_Trfase_small"/>
</dbReference>
<dbReference type="SUPFAM" id="SSF53383">
    <property type="entry name" value="PLP-dependent transferases"/>
    <property type="match status" value="1"/>
</dbReference>